<protein>
    <submittedName>
        <fullName evidence="1">Uncharacterized protein</fullName>
    </submittedName>
</protein>
<evidence type="ECO:0000313" key="1">
    <source>
        <dbReference type="EMBL" id="JAD71594.1"/>
    </source>
</evidence>
<accession>A0A0A9C5S0</accession>
<proteinExistence type="predicted"/>
<reference evidence="1" key="2">
    <citation type="journal article" date="2015" name="Data Brief">
        <title>Shoot transcriptome of the giant reed, Arundo donax.</title>
        <authorList>
            <person name="Barrero R.A."/>
            <person name="Guerrero F.D."/>
            <person name="Moolhuijzen P."/>
            <person name="Goolsby J.A."/>
            <person name="Tidwell J."/>
            <person name="Bellgard S.E."/>
            <person name="Bellgard M.I."/>
        </authorList>
    </citation>
    <scope>NUCLEOTIDE SEQUENCE</scope>
    <source>
        <tissue evidence="1">Shoot tissue taken approximately 20 cm above the soil surface</tissue>
    </source>
</reference>
<reference evidence="1" key="1">
    <citation type="submission" date="2014-09" db="EMBL/GenBank/DDBJ databases">
        <authorList>
            <person name="Magalhaes I.L.F."/>
            <person name="Oliveira U."/>
            <person name="Santos F.R."/>
            <person name="Vidigal T.H.D.A."/>
            <person name="Brescovit A.D."/>
            <person name="Santos A.J."/>
        </authorList>
    </citation>
    <scope>NUCLEOTIDE SEQUENCE</scope>
    <source>
        <tissue evidence="1">Shoot tissue taken approximately 20 cm above the soil surface</tissue>
    </source>
</reference>
<name>A0A0A9C5S0_ARUDO</name>
<sequence>MSSYGGTASLAFAVDLQQNIYLTFSRANIFFCSIF</sequence>
<organism evidence="1">
    <name type="scientific">Arundo donax</name>
    <name type="common">Giant reed</name>
    <name type="synonym">Donax arundinaceus</name>
    <dbReference type="NCBI Taxonomy" id="35708"/>
    <lineage>
        <taxon>Eukaryota</taxon>
        <taxon>Viridiplantae</taxon>
        <taxon>Streptophyta</taxon>
        <taxon>Embryophyta</taxon>
        <taxon>Tracheophyta</taxon>
        <taxon>Spermatophyta</taxon>
        <taxon>Magnoliopsida</taxon>
        <taxon>Liliopsida</taxon>
        <taxon>Poales</taxon>
        <taxon>Poaceae</taxon>
        <taxon>PACMAD clade</taxon>
        <taxon>Arundinoideae</taxon>
        <taxon>Arundineae</taxon>
        <taxon>Arundo</taxon>
    </lineage>
</organism>
<dbReference type="EMBL" id="GBRH01226301">
    <property type="protein sequence ID" value="JAD71594.1"/>
    <property type="molecule type" value="Transcribed_RNA"/>
</dbReference>
<dbReference type="AlphaFoldDB" id="A0A0A9C5S0"/>